<reference evidence="3" key="1">
    <citation type="journal article" date="2019" name="Int. J. Syst. Evol. Microbiol.">
        <title>The Global Catalogue of Microorganisms (GCM) 10K type strain sequencing project: providing services to taxonomists for standard genome sequencing and annotation.</title>
        <authorList>
            <consortium name="The Broad Institute Genomics Platform"/>
            <consortium name="The Broad Institute Genome Sequencing Center for Infectious Disease"/>
            <person name="Wu L."/>
            <person name="Ma J."/>
        </authorList>
    </citation>
    <scope>NUCLEOTIDE SEQUENCE [LARGE SCALE GENOMIC DNA]</scope>
    <source>
        <strain evidence="3">JCM 30742</strain>
    </source>
</reference>
<accession>A0ABP7CI94</accession>
<name>A0ABP7CI94_9MICC</name>
<sequence>MTPQSGAGGCCLTPEDLGDALVAGSPSPEDHVRGCPECRARLEALRRLEALSAELLQEDIRAAGAGDQSWLEDVLANLSLEPKAGRSVPRAGIRPEGVHGNGVPEDSGCFRTEGSIISLIRATGDSVDGTIIGKCRLHGELATAQAPVRVEVSVTALWGYPLPGLAADLRATLSGALAAHTDLNVAAIDILVTDLLDTPPGRADS</sequence>
<evidence type="ECO:0008006" key="4">
    <source>
        <dbReference type="Google" id="ProtNLM"/>
    </source>
</evidence>
<dbReference type="RefSeq" id="WP_345151819.1">
    <property type="nucleotide sequence ID" value="NZ_BAABEO010000019.1"/>
</dbReference>
<organism evidence="2 3">
    <name type="scientific">Arthrobacter ginkgonis</name>
    <dbReference type="NCBI Taxonomy" id="1630594"/>
    <lineage>
        <taxon>Bacteria</taxon>
        <taxon>Bacillati</taxon>
        <taxon>Actinomycetota</taxon>
        <taxon>Actinomycetes</taxon>
        <taxon>Micrococcales</taxon>
        <taxon>Micrococcaceae</taxon>
        <taxon>Arthrobacter</taxon>
    </lineage>
</organism>
<evidence type="ECO:0000256" key="1">
    <source>
        <dbReference type="SAM" id="MobiDB-lite"/>
    </source>
</evidence>
<dbReference type="Proteomes" id="UP001500752">
    <property type="component" value="Unassembled WGS sequence"/>
</dbReference>
<proteinExistence type="predicted"/>
<gene>
    <name evidence="2" type="ORF">GCM10023081_29380</name>
</gene>
<feature type="region of interest" description="Disordered" evidence="1">
    <location>
        <begin position="86"/>
        <end position="105"/>
    </location>
</feature>
<dbReference type="EMBL" id="BAABEO010000019">
    <property type="protein sequence ID" value="GAA3690023.1"/>
    <property type="molecule type" value="Genomic_DNA"/>
</dbReference>
<protein>
    <recommendedName>
        <fullName evidence="4">Asp23/Gls24 family envelope stress response protein</fullName>
    </recommendedName>
</protein>
<comment type="caution">
    <text evidence="2">The sequence shown here is derived from an EMBL/GenBank/DDBJ whole genome shotgun (WGS) entry which is preliminary data.</text>
</comment>
<keyword evidence="3" id="KW-1185">Reference proteome</keyword>
<evidence type="ECO:0000313" key="3">
    <source>
        <dbReference type="Proteomes" id="UP001500752"/>
    </source>
</evidence>
<evidence type="ECO:0000313" key="2">
    <source>
        <dbReference type="EMBL" id="GAA3690023.1"/>
    </source>
</evidence>